<evidence type="ECO:0000313" key="2">
    <source>
        <dbReference type="EMBL" id="KAL0067971.1"/>
    </source>
</evidence>
<evidence type="ECO:0000256" key="1">
    <source>
        <dbReference type="SAM" id="Coils"/>
    </source>
</evidence>
<organism evidence="2 3">
    <name type="scientific">Marasmius tenuissimus</name>
    <dbReference type="NCBI Taxonomy" id="585030"/>
    <lineage>
        <taxon>Eukaryota</taxon>
        <taxon>Fungi</taxon>
        <taxon>Dikarya</taxon>
        <taxon>Basidiomycota</taxon>
        <taxon>Agaricomycotina</taxon>
        <taxon>Agaricomycetes</taxon>
        <taxon>Agaricomycetidae</taxon>
        <taxon>Agaricales</taxon>
        <taxon>Marasmiineae</taxon>
        <taxon>Marasmiaceae</taxon>
        <taxon>Marasmius</taxon>
    </lineage>
</organism>
<proteinExistence type="predicted"/>
<dbReference type="CDD" id="cd21037">
    <property type="entry name" value="MLKL_NTD"/>
    <property type="match status" value="1"/>
</dbReference>
<keyword evidence="1" id="KW-0175">Coiled coil</keyword>
<sequence>MATPTATDPKQLQVYLLTMVLTLHANDSDHPLLGLGDTACTYMVALTTKDPAHQADEKGYRGFYSIVRDIVRRFENLQAEGKPKPAHVRLCHLEKYCLRRLKGKLDSAYKTASAVKSQALRMQMGRRADSNWGVVSTISAAPGLDLLKPVGSVLSQLGELAKTTRSNKAEYVDLLCLAATILAELTTKFRVGHVKPTEDMQRSVRNFERTLVRIRNSITELKHEPRAKRLGRLLFANKTKEELAGLQKELERAQMVFMVRSFSFTIDAGELIRDTTPDE</sequence>
<reference evidence="2 3" key="1">
    <citation type="submission" date="2024-05" db="EMBL/GenBank/DDBJ databases">
        <title>A draft genome resource for the thread blight pathogen Marasmius tenuissimus strain MS-2.</title>
        <authorList>
            <person name="Yulfo-Soto G.E."/>
            <person name="Baruah I.K."/>
            <person name="Amoako-Attah I."/>
            <person name="Bukari Y."/>
            <person name="Meinhardt L.W."/>
            <person name="Bailey B.A."/>
            <person name="Cohen S.P."/>
        </authorList>
    </citation>
    <scope>NUCLEOTIDE SEQUENCE [LARGE SCALE GENOMIC DNA]</scope>
    <source>
        <strain evidence="2 3">MS-2</strain>
    </source>
</reference>
<evidence type="ECO:0000313" key="3">
    <source>
        <dbReference type="Proteomes" id="UP001437256"/>
    </source>
</evidence>
<dbReference type="Proteomes" id="UP001437256">
    <property type="component" value="Unassembled WGS sequence"/>
</dbReference>
<keyword evidence="3" id="KW-1185">Reference proteome</keyword>
<feature type="coiled-coil region" evidence="1">
    <location>
        <begin position="204"/>
        <end position="256"/>
    </location>
</feature>
<dbReference type="InterPro" id="IPR059179">
    <property type="entry name" value="MLKL-like_MCAfunc"/>
</dbReference>
<name>A0ABR3A1U9_9AGAR</name>
<accession>A0ABR3A1U9</accession>
<dbReference type="EMBL" id="JBBXMP010000021">
    <property type="protein sequence ID" value="KAL0067971.1"/>
    <property type="molecule type" value="Genomic_DNA"/>
</dbReference>
<comment type="caution">
    <text evidence="2">The sequence shown here is derived from an EMBL/GenBank/DDBJ whole genome shotgun (WGS) entry which is preliminary data.</text>
</comment>
<gene>
    <name evidence="2" type="ORF">AAF712_004874</name>
</gene>
<dbReference type="InterPro" id="IPR036537">
    <property type="entry name" value="Adaptor_Cbl_N_dom_sf"/>
</dbReference>
<dbReference type="Gene3D" id="1.20.930.20">
    <property type="entry name" value="Adaptor protein Cbl, N-terminal domain"/>
    <property type="match status" value="1"/>
</dbReference>
<protein>
    <submittedName>
        <fullName evidence="2">Uncharacterized protein</fullName>
    </submittedName>
</protein>